<comment type="function">
    <text evidence="10">CRISPR (clustered regularly interspaced short palindromic repeat), is an adaptive immune system that provides protection against mobile genetic elements (viruses, transposable elements and conjugative plasmids). CRISPR clusters contain spacers, sequences complementary to antecedent mobile elements, and target invading nucleic acids. CRISPR clusters are transcribed and processed into CRISPR RNA (crRNA). Acts as a dsDNA endonuclease. Involved in the integration of spacer DNA into the CRISPR cassette.</text>
</comment>
<dbReference type="InterPro" id="IPR002729">
    <property type="entry name" value="CRISPR-assoc_Cas1"/>
</dbReference>
<evidence type="ECO:0000256" key="4">
    <source>
        <dbReference type="ARBA" id="ARBA00022801"/>
    </source>
</evidence>
<feature type="binding site" evidence="10">
    <location>
        <position position="206"/>
    </location>
    <ligand>
        <name>Mn(2+)</name>
        <dbReference type="ChEBI" id="CHEBI:29035"/>
    </ligand>
</feature>
<dbReference type="NCBIfam" id="TIGR03639">
    <property type="entry name" value="cas1_NMENI"/>
    <property type="match status" value="1"/>
</dbReference>
<dbReference type="PANTHER" id="PTHR34353:SF2">
    <property type="entry name" value="CRISPR-ASSOCIATED ENDONUCLEASE CAS1 1"/>
    <property type="match status" value="1"/>
</dbReference>
<accession>A0ABY5P5L8</accession>
<comment type="subunit">
    <text evidence="9 10">Homodimer, forms a heterotetramer with a Cas2 homodimer.</text>
</comment>
<keyword evidence="6 10" id="KW-0051">Antiviral defense</keyword>
<gene>
    <name evidence="10 11" type="primary">cas1</name>
    <name evidence="11" type="ORF">NRE15_12660</name>
</gene>
<dbReference type="InterPro" id="IPR042206">
    <property type="entry name" value="CRISPR-assoc_Cas1_C"/>
</dbReference>
<keyword evidence="4 10" id="KW-0378">Hydrolase</keyword>
<evidence type="ECO:0000256" key="6">
    <source>
        <dbReference type="ARBA" id="ARBA00023118"/>
    </source>
</evidence>
<sequence length="301" mass="34506">MKNILYIEHGQFVNSTKVSVKTKDVVTKEEKFFPFEDISCIIFDNPNSYFSTKFVMSCLKKDILVIFCDEKHTPISTLHSEYGYIRKHKRLIQQLRMSQKSKNRVWQKVIKQKITNQNICLSIYNPESLSQADLEGIVSEVNSGDISNRESVAARIYFKYLFGKEFKRFEDDMVNAGLNYTYSIVRSVIRQNLIYLGLEPAFGIHHASSENPFNLSDDVIECFRPIADAFVYDKIVIPEVNKFDLKIKKQLPAILFEQCVIDGKIACLSDAIKTSCESFAKCIETDSSTALKLPKMIEGGR</sequence>
<feature type="binding site" evidence="10">
    <location>
        <position position="150"/>
    </location>
    <ligand>
        <name>Mn(2+)</name>
        <dbReference type="ChEBI" id="CHEBI:29035"/>
    </ligand>
</feature>
<dbReference type="EC" id="3.1.-.-" evidence="10"/>
<dbReference type="InterPro" id="IPR050646">
    <property type="entry name" value="Cas1"/>
</dbReference>
<keyword evidence="1 10" id="KW-0540">Nuclease</keyword>
<dbReference type="Pfam" id="PF01867">
    <property type="entry name" value="Cas_Cas1"/>
    <property type="match status" value="1"/>
</dbReference>
<evidence type="ECO:0000256" key="10">
    <source>
        <dbReference type="HAMAP-Rule" id="MF_01470"/>
    </source>
</evidence>
<proteinExistence type="inferred from homology"/>
<evidence type="ECO:0000256" key="8">
    <source>
        <dbReference type="ARBA" id="ARBA00023211"/>
    </source>
</evidence>
<keyword evidence="2 10" id="KW-0479">Metal-binding</keyword>
<evidence type="ECO:0000256" key="5">
    <source>
        <dbReference type="ARBA" id="ARBA00022842"/>
    </source>
</evidence>
<dbReference type="NCBIfam" id="TIGR00287">
    <property type="entry name" value="cas1"/>
    <property type="match status" value="1"/>
</dbReference>
<dbReference type="GO" id="GO:0004519">
    <property type="term" value="F:endonuclease activity"/>
    <property type="evidence" value="ECO:0007669"/>
    <property type="project" value="UniProtKB-KW"/>
</dbReference>
<comment type="similarity">
    <text evidence="10">Belongs to the CRISPR-associated endonuclease Cas1 family.</text>
</comment>
<keyword evidence="7 10" id="KW-0238">DNA-binding</keyword>
<feature type="binding site" evidence="10">
    <location>
        <position position="221"/>
    </location>
    <ligand>
        <name>Mn(2+)</name>
        <dbReference type="ChEBI" id="CHEBI:29035"/>
    </ligand>
</feature>
<evidence type="ECO:0000256" key="3">
    <source>
        <dbReference type="ARBA" id="ARBA00022759"/>
    </source>
</evidence>
<keyword evidence="12" id="KW-1185">Reference proteome</keyword>
<evidence type="ECO:0000256" key="2">
    <source>
        <dbReference type="ARBA" id="ARBA00022723"/>
    </source>
</evidence>
<evidence type="ECO:0000313" key="12">
    <source>
        <dbReference type="Proteomes" id="UP001315967"/>
    </source>
</evidence>
<protein>
    <recommendedName>
        <fullName evidence="10">CRISPR-associated endonuclease Cas1</fullName>
        <ecNumber evidence="10">3.1.-.-</ecNumber>
    </recommendedName>
</protein>
<dbReference type="PANTHER" id="PTHR34353">
    <property type="entry name" value="CRISPR-ASSOCIATED ENDONUCLEASE CAS1 1"/>
    <property type="match status" value="1"/>
</dbReference>
<dbReference type="Gene3D" id="1.20.120.920">
    <property type="entry name" value="CRISPR-associated endonuclease Cas1, C-terminal domain"/>
    <property type="match status" value="1"/>
</dbReference>
<comment type="cofactor">
    <cofactor evidence="10">
        <name>Mg(2+)</name>
        <dbReference type="ChEBI" id="CHEBI:18420"/>
    </cofactor>
    <cofactor evidence="10">
        <name>Mn(2+)</name>
        <dbReference type="ChEBI" id="CHEBI:29035"/>
    </cofactor>
</comment>
<evidence type="ECO:0000256" key="9">
    <source>
        <dbReference type="ARBA" id="ARBA00038592"/>
    </source>
</evidence>
<evidence type="ECO:0000313" key="11">
    <source>
        <dbReference type="EMBL" id="UUX33723.1"/>
    </source>
</evidence>
<keyword evidence="8 10" id="KW-0464">Manganese</keyword>
<dbReference type="HAMAP" id="MF_01470">
    <property type="entry name" value="Cas1"/>
    <property type="match status" value="1"/>
</dbReference>
<evidence type="ECO:0000256" key="1">
    <source>
        <dbReference type="ARBA" id="ARBA00022722"/>
    </source>
</evidence>
<evidence type="ECO:0000256" key="7">
    <source>
        <dbReference type="ARBA" id="ARBA00023125"/>
    </source>
</evidence>
<reference evidence="11 12" key="1">
    <citation type="submission" date="2022-08" db="EMBL/GenBank/DDBJ databases">
        <title>Aerococcaceae sp. nov isolated from spoiled eye mask.</title>
        <authorList>
            <person name="Zhou G."/>
            <person name="Xie X.-B."/>
            <person name="Shi Q.-S."/>
            <person name="Wang Y.-S."/>
            <person name="Wen X."/>
            <person name="Peng H."/>
            <person name="Yang X.-J."/>
            <person name="Tao H.-B."/>
            <person name="Huang X.-M."/>
        </authorList>
    </citation>
    <scope>NUCLEOTIDE SEQUENCE [LARGE SCALE GENOMIC DNA]</scope>
    <source>
        <strain evidence="12">DM20194951</strain>
    </source>
</reference>
<dbReference type="RefSeq" id="WP_313793226.1">
    <property type="nucleotide sequence ID" value="NZ_CP102453.1"/>
</dbReference>
<dbReference type="InterPro" id="IPR019855">
    <property type="entry name" value="CRISPR-assoc_Cas1_NMENI"/>
</dbReference>
<organism evidence="11 12">
    <name type="scientific">Fundicoccus culcitae</name>
    <dbReference type="NCBI Taxonomy" id="2969821"/>
    <lineage>
        <taxon>Bacteria</taxon>
        <taxon>Bacillati</taxon>
        <taxon>Bacillota</taxon>
        <taxon>Bacilli</taxon>
        <taxon>Lactobacillales</taxon>
        <taxon>Aerococcaceae</taxon>
        <taxon>Fundicoccus</taxon>
    </lineage>
</organism>
<dbReference type="EMBL" id="CP102453">
    <property type="protein sequence ID" value="UUX33723.1"/>
    <property type="molecule type" value="Genomic_DNA"/>
</dbReference>
<keyword evidence="3 10" id="KW-0255">Endonuclease</keyword>
<keyword evidence="5 10" id="KW-0460">Magnesium</keyword>
<dbReference type="Proteomes" id="UP001315967">
    <property type="component" value="Chromosome"/>
</dbReference>
<name>A0ABY5P5L8_9LACT</name>